<evidence type="ECO:0000313" key="3">
    <source>
        <dbReference type="EMBL" id="CAJ0602576.1"/>
    </source>
</evidence>
<evidence type="ECO:0000313" key="4">
    <source>
        <dbReference type="Proteomes" id="UP001176961"/>
    </source>
</evidence>
<organism evidence="3 4">
    <name type="scientific">Cylicocyclus nassatus</name>
    <name type="common">Nematode worm</name>
    <dbReference type="NCBI Taxonomy" id="53992"/>
    <lineage>
        <taxon>Eukaryota</taxon>
        <taxon>Metazoa</taxon>
        <taxon>Ecdysozoa</taxon>
        <taxon>Nematoda</taxon>
        <taxon>Chromadorea</taxon>
        <taxon>Rhabditida</taxon>
        <taxon>Rhabditina</taxon>
        <taxon>Rhabditomorpha</taxon>
        <taxon>Strongyloidea</taxon>
        <taxon>Strongylidae</taxon>
        <taxon>Cylicocyclus</taxon>
    </lineage>
</organism>
<feature type="region of interest" description="Disordered" evidence="2">
    <location>
        <begin position="153"/>
        <end position="193"/>
    </location>
</feature>
<name>A0AA36H2G5_CYLNA</name>
<accession>A0AA36H2G5</accession>
<keyword evidence="4" id="KW-1185">Reference proteome</keyword>
<dbReference type="Proteomes" id="UP001176961">
    <property type="component" value="Unassembled WGS sequence"/>
</dbReference>
<dbReference type="AlphaFoldDB" id="A0AA36H2G5"/>
<keyword evidence="1" id="KW-0175">Coiled coil</keyword>
<reference evidence="3" key="1">
    <citation type="submission" date="2023-07" db="EMBL/GenBank/DDBJ databases">
        <authorList>
            <consortium name="CYATHOMIX"/>
        </authorList>
    </citation>
    <scope>NUCLEOTIDE SEQUENCE</scope>
    <source>
        <strain evidence="3">N/A</strain>
    </source>
</reference>
<dbReference type="EMBL" id="CATQJL010000305">
    <property type="protein sequence ID" value="CAJ0602576.1"/>
    <property type="molecule type" value="Genomic_DNA"/>
</dbReference>
<evidence type="ECO:0000256" key="2">
    <source>
        <dbReference type="SAM" id="MobiDB-lite"/>
    </source>
</evidence>
<feature type="compositionally biased region" description="Basic and acidic residues" evidence="2">
    <location>
        <begin position="97"/>
        <end position="108"/>
    </location>
</feature>
<protein>
    <recommendedName>
        <fullName evidence="5">CCHC-type domain-containing protein</fullName>
    </recommendedName>
</protein>
<evidence type="ECO:0008006" key="5">
    <source>
        <dbReference type="Google" id="ProtNLM"/>
    </source>
</evidence>
<feature type="coiled-coil region" evidence="1">
    <location>
        <begin position="354"/>
        <end position="381"/>
    </location>
</feature>
<gene>
    <name evidence="3" type="ORF">CYNAS_LOCUS14559</name>
</gene>
<feature type="compositionally biased region" description="Basic and acidic residues" evidence="2">
    <location>
        <begin position="153"/>
        <end position="176"/>
    </location>
</feature>
<feature type="region of interest" description="Disordered" evidence="2">
    <location>
        <begin position="95"/>
        <end position="117"/>
    </location>
</feature>
<feature type="coiled-coil region" evidence="1">
    <location>
        <begin position="199"/>
        <end position="251"/>
    </location>
</feature>
<proteinExistence type="predicted"/>
<sequence>MKWAARNSISLLRSANYILSERIYCSVWTKWQQPRRSRRRDKTQERKRYKNTSLNRTHAAVFTFVTTNKRCTPVSCQASQVRIWCIGRTLTDQGIKGPKDVPKMEKPTQRHARTSSLSLDPIRLTQLRKIISFLEEIKQEIKNLQQSVDSVLEETKQLSQDQKDAHSNDDQRTSHDDSDDTNTEGKKEQAAILKNIDFMESLEKEREEMDTDADHEAQQKEMRKIQILQEIEQLRQGRNNFNQIIDELKHQRFCPPRNFDEGPITFEADRATRCAFCELRGEHYSDKCPSFRDIQERWRILEQKGRCQLCLELYCVGGNLCRKFGTKCYHCRSQNHHSALCDLPEKSEPIWQQLANAHDGLTQCSAKIQQLEKELSIIESDLQL</sequence>
<evidence type="ECO:0000256" key="1">
    <source>
        <dbReference type="SAM" id="Coils"/>
    </source>
</evidence>
<comment type="caution">
    <text evidence="3">The sequence shown here is derived from an EMBL/GenBank/DDBJ whole genome shotgun (WGS) entry which is preliminary data.</text>
</comment>